<sequence>MGCNHAMPCVGVVETNPTQRFVRFHIISLNVAGGIVFNSFNAFREFAGESLSDGCIALAFFECEVCESVAQFKARTPIAVVGSRAIISPNTLPLLRIEVRCGYFGINAIPTMPSFWIVAMV</sequence>
<evidence type="ECO:0000313" key="2">
    <source>
        <dbReference type="Proteomes" id="UP001164737"/>
    </source>
</evidence>
<dbReference type="AlphaFoldDB" id="A0AA47EYR4"/>
<organism evidence="1 2">
    <name type="scientific">Xanthomonas hortorum</name>
    <dbReference type="NCBI Taxonomy" id="56454"/>
    <lineage>
        <taxon>Bacteria</taxon>
        <taxon>Pseudomonadati</taxon>
        <taxon>Pseudomonadota</taxon>
        <taxon>Gammaproteobacteria</taxon>
        <taxon>Lysobacterales</taxon>
        <taxon>Lysobacteraceae</taxon>
        <taxon>Xanthomonas</taxon>
    </lineage>
</organism>
<name>A0AA47EYR4_9XANT</name>
<reference evidence="1" key="1">
    <citation type="submission" date="2022-10" db="EMBL/GenBank/DDBJ databases">
        <title>Complete genome sequence resource for Xanthomonas hortorum isolated from Greek Oregano.</title>
        <authorList>
            <person name="Gonzalez-Tobon J."/>
            <person name="Helmann T.C."/>
            <person name="Daughtrey M."/>
            <person name="Stodghill P.V."/>
            <person name="Filiatrault M.J."/>
        </authorList>
    </citation>
    <scope>NUCLEOTIDE SEQUENCE</scope>
    <source>
        <strain evidence="1">Oregano 108</strain>
    </source>
</reference>
<dbReference type="RefSeq" id="WP_268215253.1">
    <property type="nucleotide sequence ID" value="NZ_CP107241.1"/>
</dbReference>
<evidence type="ECO:0000313" key="1">
    <source>
        <dbReference type="EMBL" id="WAH66838.1"/>
    </source>
</evidence>
<gene>
    <name evidence="1" type="ORF">OEG85_06720</name>
</gene>
<accession>A0AA47EYR4</accession>
<protein>
    <submittedName>
        <fullName evidence="1">Uncharacterized protein</fullName>
    </submittedName>
</protein>
<dbReference type="Proteomes" id="UP001164737">
    <property type="component" value="Chromosome"/>
</dbReference>
<proteinExistence type="predicted"/>
<dbReference type="EMBL" id="CP107241">
    <property type="protein sequence ID" value="WAH66838.1"/>
    <property type="molecule type" value="Genomic_DNA"/>
</dbReference>